<evidence type="ECO:0000256" key="4">
    <source>
        <dbReference type="ARBA" id="ARBA00022840"/>
    </source>
</evidence>
<dbReference type="Gene3D" id="3.40.50.300">
    <property type="entry name" value="P-loop containing nucleotide triphosphate hydrolases"/>
    <property type="match status" value="2"/>
</dbReference>
<keyword evidence="2" id="KW-0813">Transport</keyword>
<dbReference type="NCBIfam" id="NF010167">
    <property type="entry name" value="PRK13648.1"/>
    <property type="match status" value="2"/>
</dbReference>
<protein>
    <submittedName>
        <fullName evidence="6">ABC transporter ATP-binding protein</fullName>
    </submittedName>
</protein>
<dbReference type="PROSITE" id="PS50893">
    <property type="entry name" value="ABC_TRANSPORTER_2"/>
    <property type="match status" value="2"/>
</dbReference>
<reference evidence="7" key="1">
    <citation type="journal article" date="2019" name="Int. J. Syst. Evol. Microbiol.">
        <title>The Global Catalogue of Microorganisms (GCM) 10K type strain sequencing project: providing services to taxonomists for standard genome sequencing and annotation.</title>
        <authorList>
            <consortium name="The Broad Institute Genomics Platform"/>
            <consortium name="The Broad Institute Genome Sequencing Center for Infectious Disease"/>
            <person name="Wu L."/>
            <person name="Ma J."/>
        </authorList>
    </citation>
    <scope>NUCLEOTIDE SEQUENCE [LARGE SCALE GENOMIC DNA]</scope>
    <source>
        <strain evidence="7">TISTR 1514</strain>
    </source>
</reference>
<dbReference type="SUPFAM" id="SSF52540">
    <property type="entry name" value="P-loop containing nucleoside triphosphate hydrolases"/>
    <property type="match status" value="2"/>
</dbReference>
<feature type="domain" description="ABC transporter" evidence="5">
    <location>
        <begin position="6"/>
        <end position="247"/>
    </location>
</feature>
<dbReference type="InterPro" id="IPR003593">
    <property type="entry name" value="AAA+_ATPase"/>
</dbReference>
<keyword evidence="4 6" id="KW-0067">ATP-binding</keyword>
<evidence type="ECO:0000256" key="3">
    <source>
        <dbReference type="ARBA" id="ARBA00022741"/>
    </source>
</evidence>
<comment type="caution">
    <text evidence="6">The sequence shown here is derived from an EMBL/GenBank/DDBJ whole genome shotgun (WGS) entry which is preliminary data.</text>
</comment>
<dbReference type="EMBL" id="JBHUNE010000003">
    <property type="protein sequence ID" value="MFD2757314.1"/>
    <property type="molecule type" value="Genomic_DNA"/>
</dbReference>
<dbReference type="RefSeq" id="WP_019617861.1">
    <property type="nucleotide sequence ID" value="NZ_JBHUNE010000003.1"/>
</dbReference>
<dbReference type="GO" id="GO:0005524">
    <property type="term" value="F:ATP binding"/>
    <property type="evidence" value="ECO:0007669"/>
    <property type="project" value="UniProtKB-KW"/>
</dbReference>
<evidence type="ECO:0000313" key="7">
    <source>
        <dbReference type="Proteomes" id="UP001597492"/>
    </source>
</evidence>
<keyword evidence="3" id="KW-0547">Nucleotide-binding</keyword>
<organism evidence="6 7">
    <name type="scientific">Gulosibacter faecalis</name>
    <dbReference type="NCBI Taxonomy" id="272240"/>
    <lineage>
        <taxon>Bacteria</taxon>
        <taxon>Bacillati</taxon>
        <taxon>Actinomycetota</taxon>
        <taxon>Actinomycetes</taxon>
        <taxon>Micrococcales</taxon>
        <taxon>Microbacteriaceae</taxon>
        <taxon>Gulosibacter</taxon>
    </lineage>
</organism>
<dbReference type="PROSITE" id="PS00211">
    <property type="entry name" value="ABC_TRANSPORTER_1"/>
    <property type="match status" value="2"/>
</dbReference>
<dbReference type="InterPro" id="IPR027417">
    <property type="entry name" value="P-loop_NTPase"/>
</dbReference>
<evidence type="ECO:0000259" key="5">
    <source>
        <dbReference type="PROSITE" id="PS50893"/>
    </source>
</evidence>
<evidence type="ECO:0000313" key="6">
    <source>
        <dbReference type="EMBL" id="MFD2757314.1"/>
    </source>
</evidence>
<evidence type="ECO:0000256" key="2">
    <source>
        <dbReference type="ARBA" id="ARBA00022448"/>
    </source>
</evidence>
<feature type="domain" description="ABC transporter" evidence="5">
    <location>
        <begin position="319"/>
        <end position="551"/>
    </location>
</feature>
<dbReference type="InterPro" id="IPR050095">
    <property type="entry name" value="ECF_ABC_transporter_ATP-bd"/>
</dbReference>
<dbReference type="SMART" id="SM00382">
    <property type="entry name" value="AAA"/>
    <property type="match status" value="2"/>
</dbReference>
<dbReference type="InterPro" id="IPR003439">
    <property type="entry name" value="ABC_transporter-like_ATP-bd"/>
</dbReference>
<gene>
    <name evidence="6" type="ORF">ACFSW7_02855</name>
</gene>
<proteinExistence type="inferred from homology"/>
<evidence type="ECO:0000256" key="1">
    <source>
        <dbReference type="ARBA" id="ARBA00005417"/>
    </source>
</evidence>
<dbReference type="CDD" id="cd03225">
    <property type="entry name" value="ABC_cobalt_CbiO_domain1"/>
    <property type="match status" value="2"/>
</dbReference>
<sequence length="582" mass="61110">MSIPLLRCDRLAVTHRDAARPTPVDVSFEVAAGEVLLVLGPSGSGKSTLALALNGLVPKSVWAEVDGRVELGGDALDDLRLAEASARVATVFQDADAQIIAGTVTDEVAFGPENLCVPAAEVDARVERALRAVGLWNRRDDAPEHLSGGERQRLAIAAAVAQEAPCLVLDEPTANLDVRSTAEVYDVLDGIRARGDIGIVLIEHNLDQALRIATRVLVLDHDGRPAMTGTPREVLVDGAATLARLGVWLPVATQLGLRLRGAGMRLPRLPLTVAELRGMLEAGLGREASDQPGAEPAPVAVTEFARPAARTDAATPEALGARGLTVRAGGREVLRDVTLSVPRGSFAALVGPNGAGKSTLLHALTGITPPPPGEVFVDGKDAARLPERALRDRVGIVFQNPEQQFLTGRVRDELALELRSRGLDADEIDARVAASLERFDLAAHAEQHPFVLSGGQKRRLSVATALVSGARTLVLDEPTFGQDEARAAELVAMLRELVDGGTTVLIATHDLQLAAEEADRMLVLADGALVAAGPTHEVLAGDSLERVGLGLPPVAAAFRGLPEPLGGIMRLRELPTTIATAP</sequence>
<dbReference type="PANTHER" id="PTHR43553">
    <property type="entry name" value="HEAVY METAL TRANSPORTER"/>
    <property type="match status" value="1"/>
</dbReference>
<dbReference type="InterPro" id="IPR017871">
    <property type="entry name" value="ABC_transporter-like_CS"/>
</dbReference>
<accession>A0ABW5UWN2</accession>
<keyword evidence="7" id="KW-1185">Reference proteome</keyword>
<dbReference type="Proteomes" id="UP001597492">
    <property type="component" value="Unassembled WGS sequence"/>
</dbReference>
<dbReference type="Pfam" id="PF00005">
    <property type="entry name" value="ABC_tran"/>
    <property type="match status" value="2"/>
</dbReference>
<comment type="similarity">
    <text evidence="1">Belongs to the ABC transporter superfamily.</text>
</comment>
<dbReference type="InterPro" id="IPR015856">
    <property type="entry name" value="ABC_transpr_CbiO/EcfA_su"/>
</dbReference>
<name>A0ABW5UWN2_9MICO</name>
<dbReference type="PANTHER" id="PTHR43553:SF24">
    <property type="entry name" value="ENERGY-COUPLING FACTOR TRANSPORTER ATP-BINDING PROTEIN ECFA1"/>
    <property type="match status" value="1"/>
</dbReference>